<dbReference type="OrthoDB" id="10261598at2759"/>
<keyword evidence="5" id="KW-1185">Reference proteome</keyword>
<evidence type="ECO:0000256" key="3">
    <source>
        <dbReference type="SAM" id="SignalP"/>
    </source>
</evidence>
<comment type="caution">
    <text evidence="4">The sequence shown here is derived from an EMBL/GenBank/DDBJ whole genome shotgun (WGS) entry which is preliminary data.</text>
</comment>
<dbReference type="Pfam" id="PF03265">
    <property type="entry name" value="DNase_II"/>
    <property type="match status" value="1"/>
</dbReference>
<dbReference type="Proteomes" id="UP001165082">
    <property type="component" value="Unassembled WGS sequence"/>
</dbReference>
<dbReference type="EMBL" id="BRXZ01001898">
    <property type="protein sequence ID" value="GMH49217.1"/>
    <property type="molecule type" value="Genomic_DNA"/>
</dbReference>
<name>A0A9W7DNW9_9STRA</name>
<feature type="chain" id="PRO_5040857048" evidence="3">
    <location>
        <begin position="17"/>
        <end position="360"/>
    </location>
</feature>
<organism evidence="4 5">
    <name type="scientific">Triparma retinervis</name>
    <dbReference type="NCBI Taxonomy" id="2557542"/>
    <lineage>
        <taxon>Eukaryota</taxon>
        <taxon>Sar</taxon>
        <taxon>Stramenopiles</taxon>
        <taxon>Ochrophyta</taxon>
        <taxon>Bolidophyceae</taxon>
        <taxon>Parmales</taxon>
        <taxon>Triparmaceae</taxon>
        <taxon>Triparma</taxon>
    </lineage>
</organism>
<feature type="signal peptide" evidence="3">
    <location>
        <begin position="1"/>
        <end position="16"/>
    </location>
</feature>
<protein>
    <submittedName>
        <fullName evidence="4">Uncharacterized protein</fullName>
    </submittedName>
</protein>
<keyword evidence="3" id="KW-0732">Signal</keyword>
<gene>
    <name evidence="4" type="ORF">TrRE_jg1065</name>
</gene>
<sequence>MFVVLLLLARLSAVTAISKLACLSPRMERIDWWSGIKLGVSGATSATQIGKLIDPAHSMAYFSSDSDGWSWDHVPEDAEGVSNSSSSLYHTTMQLPYMGGQPSDGYIVYNDQWCQCPPDRKCFTKKLEDGSVCPTFDPIFLEENPDEHGCHCNSIDSPQTREKGYWTPEDKEGKVYGHAKGFIVFNENGGIWVTHSVPGFPYSEKVFEDAGWVWPKTKFAQHFHCVTLAPSEIEAVAAGLTRSYVLPQEHSHFVPENLRELYPIASSMDVDLGVPYPSLNGTGVVRSMTTGGVKLTLLSKEGTPDEEKQTNLWEDVVAPAMESDLLVETWCRGPNRGKDFTLAKSLKKNNVTTFDENACV</sequence>
<dbReference type="PANTHER" id="PTHR10858:SF23">
    <property type="entry name" value="DEOXYRIBONUCLEASE II"/>
    <property type="match status" value="1"/>
</dbReference>
<evidence type="ECO:0000256" key="1">
    <source>
        <dbReference type="ARBA" id="ARBA00007527"/>
    </source>
</evidence>
<dbReference type="AlphaFoldDB" id="A0A9W7DNW9"/>
<proteinExistence type="inferred from homology"/>
<dbReference type="PANTHER" id="PTHR10858">
    <property type="entry name" value="DEOXYRIBONUCLEASE II"/>
    <property type="match status" value="1"/>
</dbReference>
<comment type="similarity">
    <text evidence="1">Belongs to the DNase II family.</text>
</comment>
<keyword evidence="2" id="KW-0378">Hydrolase</keyword>
<reference evidence="4" key="1">
    <citation type="submission" date="2022-07" db="EMBL/GenBank/DDBJ databases">
        <title>Genome analysis of Parmales, a sister group of diatoms, reveals the evolutionary specialization of diatoms from phago-mixotrophs to photoautotrophs.</title>
        <authorList>
            <person name="Ban H."/>
            <person name="Sato S."/>
            <person name="Yoshikawa S."/>
            <person name="Kazumasa Y."/>
            <person name="Nakamura Y."/>
            <person name="Ichinomiya M."/>
            <person name="Saitoh K."/>
            <person name="Sato N."/>
            <person name="Blanc-Mathieu R."/>
            <person name="Endo H."/>
            <person name="Kuwata A."/>
            <person name="Ogata H."/>
        </authorList>
    </citation>
    <scope>NUCLEOTIDE SEQUENCE</scope>
</reference>
<evidence type="ECO:0000313" key="5">
    <source>
        <dbReference type="Proteomes" id="UP001165082"/>
    </source>
</evidence>
<evidence type="ECO:0000256" key="2">
    <source>
        <dbReference type="ARBA" id="ARBA00022801"/>
    </source>
</evidence>
<accession>A0A9W7DNW9</accession>
<dbReference type="InterPro" id="IPR004947">
    <property type="entry name" value="DNase_II"/>
</dbReference>
<dbReference type="GO" id="GO:0004531">
    <property type="term" value="F:deoxyribonuclease II activity"/>
    <property type="evidence" value="ECO:0007669"/>
    <property type="project" value="InterPro"/>
</dbReference>
<evidence type="ECO:0000313" key="4">
    <source>
        <dbReference type="EMBL" id="GMH49217.1"/>
    </source>
</evidence>